<keyword evidence="2" id="KW-0964">Secreted</keyword>
<protein>
    <submittedName>
        <fullName evidence="9">MucBP domain-containing protein</fullName>
    </submittedName>
</protein>
<evidence type="ECO:0000256" key="3">
    <source>
        <dbReference type="ARBA" id="ARBA00022729"/>
    </source>
</evidence>
<keyword evidence="1" id="KW-0134">Cell wall</keyword>
<keyword evidence="4" id="KW-0677">Repeat</keyword>
<dbReference type="NCBIfam" id="TIGR01167">
    <property type="entry name" value="LPXTG_anchor"/>
    <property type="match status" value="1"/>
</dbReference>
<evidence type="ECO:0000313" key="10">
    <source>
        <dbReference type="Proteomes" id="UP001456368"/>
    </source>
</evidence>
<dbReference type="Gene3D" id="2.60.40.10">
    <property type="entry name" value="Immunoglobulins"/>
    <property type="match status" value="2"/>
</dbReference>
<sequence>MTQLQPEYKGEEESKNPIVSQIGDSHSQDSKSLGVLNQLIPNNNEAVTDISTQLGISPTDSVTQEQLDTIKELKANASGWDGFQHLTNLTKLNLVSGNGTPSKDVQFLLPLTSLTTLSYSGYSTIPNSESDSAVDMSPFGILTSINQIEFLEGISSLKGRYSYYYQNIPNPFIGIKGERVPMPETDFAPNIFEYESAIDTFKTKVEDGREQIVSAGFAYTPFGDPLTSVSEGITYKFLRVSFSPYVYGNLVITSLPEIDYDVNSSVSESQFLADINAKFSPSGAVPGVSLSSNFSETVDLTKPGSYKVMLNTILPDTIDSRAKAAPVEVTVNVKNTSIKAEDVTVRYVDEDGKPIPNVSAQTISGNVGDSYDATTDVYKLSIDGYTLDESKLPANGKGSLSDKAQTVTYVYKQTKDQSTVTVHDSELIVGDTWEPEDNFDSATDYDGNAVPFSHITVDGSVDTSKVGTYKITYSRILPSFFSAENQGEYSAVATITVKDAQPVKGGDVTAKYIDTDGNKISDDIVKTGSVGETYKTEQKAIDGYTFKEVQGNMSGQFTDQAQTVTYVYTKNEIPNITGTVLVKYVDTDGNKISEDIVKSGTVGEGYSTEKKAIEGYTFKEVQGNTTGQFTEQVQTVTYVYTKNRVNSEPKPENKQSSNDKNNNQGTISSTQHGLPETGENERMTMMSIILGLILLALGAVVWIFRFKKLNK</sequence>
<dbReference type="GeneID" id="75144331"/>
<evidence type="ECO:0000256" key="6">
    <source>
        <dbReference type="SAM" id="MobiDB-lite"/>
    </source>
</evidence>
<dbReference type="Pfam" id="PF07523">
    <property type="entry name" value="Big_3"/>
    <property type="match status" value="1"/>
</dbReference>
<evidence type="ECO:0000256" key="2">
    <source>
        <dbReference type="ARBA" id="ARBA00022525"/>
    </source>
</evidence>
<dbReference type="InterPro" id="IPR019931">
    <property type="entry name" value="LPXTG_anchor"/>
</dbReference>
<accession>A0ABZ2SGS9</accession>
<keyword evidence="7" id="KW-0812">Transmembrane</keyword>
<keyword evidence="7" id="KW-1133">Transmembrane helix</keyword>
<dbReference type="Pfam" id="PF18981">
    <property type="entry name" value="InlK_D3"/>
    <property type="match status" value="1"/>
</dbReference>
<organism evidence="9 10">
    <name type="scientific">Lactococcus petauri</name>
    <dbReference type="NCBI Taxonomy" id="1940789"/>
    <lineage>
        <taxon>Bacteria</taxon>
        <taxon>Bacillati</taxon>
        <taxon>Bacillota</taxon>
        <taxon>Bacilli</taxon>
        <taxon>Lactobacillales</taxon>
        <taxon>Streptococcaceae</taxon>
        <taxon>Lactococcus</taxon>
    </lineage>
</organism>
<evidence type="ECO:0000259" key="8">
    <source>
        <dbReference type="PROSITE" id="PS50847"/>
    </source>
</evidence>
<feature type="region of interest" description="Disordered" evidence="6">
    <location>
        <begin position="643"/>
        <end position="677"/>
    </location>
</feature>
<feature type="region of interest" description="Disordered" evidence="6">
    <location>
        <begin position="1"/>
        <end position="28"/>
    </location>
</feature>
<feature type="transmembrane region" description="Helical" evidence="7">
    <location>
        <begin position="683"/>
        <end position="704"/>
    </location>
</feature>
<evidence type="ECO:0000256" key="7">
    <source>
        <dbReference type="SAM" id="Phobius"/>
    </source>
</evidence>
<dbReference type="Gene3D" id="3.10.20.320">
    <property type="entry name" value="Putative peptidoglycan bound protein (lpxtg motif)"/>
    <property type="match status" value="3"/>
</dbReference>
<evidence type="ECO:0000256" key="1">
    <source>
        <dbReference type="ARBA" id="ARBA00022512"/>
    </source>
</evidence>
<dbReference type="Pfam" id="PF06458">
    <property type="entry name" value="MucBP"/>
    <property type="match status" value="3"/>
</dbReference>
<keyword evidence="3" id="KW-0732">Signal</keyword>
<dbReference type="InterPro" id="IPR013783">
    <property type="entry name" value="Ig-like_fold"/>
</dbReference>
<feature type="domain" description="Gram-positive cocci surface proteins LPxTG" evidence="8">
    <location>
        <begin position="674"/>
        <end position="711"/>
    </location>
</feature>
<dbReference type="InterPro" id="IPR044056">
    <property type="entry name" value="InlI_Ig-like"/>
</dbReference>
<name>A0ABZ2SGS9_9LACT</name>
<evidence type="ECO:0000256" key="5">
    <source>
        <dbReference type="ARBA" id="ARBA00023088"/>
    </source>
</evidence>
<dbReference type="Proteomes" id="UP001456368">
    <property type="component" value="Chromosome"/>
</dbReference>
<reference evidence="9 10" key="1">
    <citation type="submission" date="2023-12" db="EMBL/GenBank/DDBJ databases">
        <title>Redefining Piscine Lactococcosis.</title>
        <authorList>
            <person name="Heckman T.I."/>
            <person name="Yazdi Z."/>
            <person name="Older C.E."/>
            <person name="Griffin M.J."/>
            <person name="Waldbieser G.C."/>
            <person name="Chow A.M."/>
            <person name="Medina Silva I."/>
            <person name="Anenson K.M."/>
            <person name="Garcia J.C."/>
            <person name="LaFrentz B.R."/>
            <person name="Slavic D."/>
            <person name="Toohey-Kurth K.L."/>
            <person name="Yant P."/>
            <person name="Fritz H.M."/>
            <person name="Henderson E."/>
            <person name="McDowall R."/>
            <person name="Cai H."/>
            <person name="Adikson M."/>
            <person name="Soto E."/>
        </authorList>
    </citation>
    <scope>NUCLEOTIDE SEQUENCE [LARGE SCALE GENOMIC DNA]</scope>
    <source>
        <strain evidence="9 10">R21-91A</strain>
    </source>
</reference>
<gene>
    <name evidence="9" type="ORF">VNN45_06075</name>
</gene>
<keyword evidence="10" id="KW-1185">Reference proteome</keyword>
<dbReference type="InterPro" id="IPR009459">
    <property type="entry name" value="MucBP_dom"/>
</dbReference>
<dbReference type="PROSITE" id="PS50847">
    <property type="entry name" value="GRAM_POS_ANCHORING"/>
    <property type="match status" value="1"/>
</dbReference>
<feature type="compositionally biased region" description="Low complexity" evidence="6">
    <location>
        <begin position="654"/>
        <end position="664"/>
    </location>
</feature>
<keyword evidence="5" id="KW-0572">Peptidoglycan-anchor</keyword>
<dbReference type="RefSeq" id="WP_249663200.1">
    <property type="nucleotide sequence ID" value="NZ_CP094882.1"/>
</dbReference>
<keyword evidence="7" id="KW-0472">Membrane</keyword>
<proteinExistence type="predicted"/>
<evidence type="ECO:0000313" key="9">
    <source>
        <dbReference type="EMBL" id="WYC66449.1"/>
    </source>
</evidence>
<dbReference type="EMBL" id="CP141698">
    <property type="protein sequence ID" value="WYC66449.1"/>
    <property type="molecule type" value="Genomic_DNA"/>
</dbReference>
<evidence type="ECO:0000256" key="4">
    <source>
        <dbReference type="ARBA" id="ARBA00022737"/>
    </source>
</evidence>
<dbReference type="InterPro" id="IPR022038">
    <property type="entry name" value="Ig-like_bact"/>
</dbReference>